<dbReference type="EMBL" id="KL197713">
    <property type="protein sequence ID" value="KDQ60686.1"/>
    <property type="molecule type" value="Genomic_DNA"/>
</dbReference>
<dbReference type="InterPro" id="IPR036864">
    <property type="entry name" value="Zn2-C6_fun-type_DNA-bd_sf"/>
</dbReference>
<evidence type="ECO:0000313" key="9">
    <source>
        <dbReference type="EMBL" id="KDQ60686.1"/>
    </source>
</evidence>
<dbReference type="GO" id="GO:0008270">
    <property type="term" value="F:zinc ion binding"/>
    <property type="evidence" value="ECO:0007669"/>
    <property type="project" value="InterPro"/>
</dbReference>
<dbReference type="GO" id="GO:0005634">
    <property type="term" value="C:nucleus"/>
    <property type="evidence" value="ECO:0007669"/>
    <property type="project" value="UniProtKB-SubCell"/>
</dbReference>
<feature type="region of interest" description="Disordered" evidence="7">
    <location>
        <begin position="35"/>
        <end position="55"/>
    </location>
</feature>
<keyword evidence="5" id="KW-0804">Transcription</keyword>
<keyword evidence="6" id="KW-0539">Nucleus</keyword>
<evidence type="ECO:0000256" key="4">
    <source>
        <dbReference type="ARBA" id="ARBA00023125"/>
    </source>
</evidence>
<dbReference type="PROSITE" id="PS00463">
    <property type="entry name" value="ZN2_CY6_FUNGAL_1"/>
    <property type="match status" value="1"/>
</dbReference>
<proteinExistence type="predicted"/>
<evidence type="ECO:0000313" key="10">
    <source>
        <dbReference type="Proteomes" id="UP000027265"/>
    </source>
</evidence>
<evidence type="ECO:0000256" key="1">
    <source>
        <dbReference type="ARBA" id="ARBA00004123"/>
    </source>
</evidence>
<dbReference type="InterPro" id="IPR001138">
    <property type="entry name" value="Zn2Cys6_DnaBD"/>
</dbReference>
<dbReference type="GO" id="GO:0000976">
    <property type="term" value="F:transcription cis-regulatory region binding"/>
    <property type="evidence" value="ECO:0007669"/>
    <property type="project" value="TreeGrafter"/>
</dbReference>
<dbReference type="InParanoid" id="A0A067QDL0"/>
<dbReference type="InterPro" id="IPR051089">
    <property type="entry name" value="prtT"/>
</dbReference>
<evidence type="ECO:0000256" key="5">
    <source>
        <dbReference type="ARBA" id="ARBA00023163"/>
    </source>
</evidence>
<dbReference type="AlphaFoldDB" id="A0A067QDL0"/>
<dbReference type="PANTHER" id="PTHR31845:SF17">
    <property type="entry name" value="ZN(II)2CYS6 TRANSCRIPTION FACTOR (EUROFUNG)"/>
    <property type="match status" value="1"/>
</dbReference>
<dbReference type="GO" id="GO:0006351">
    <property type="term" value="P:DNA-templated transcription"/>
    <property type="evidence" value="ECO:0007669"/>
    <property type="project" value="InterPro"/>
</dbReference>
<keyword evidence="2" id="KW-0479">Metal-binding</keyword>
<evidence type="ECO:0000256" key="3">
    <source>
        <dbReference type="ARBA" id="ARBA00023015"/>
    </source>
</evidence>
<accession>A0A067QDL0</accession>
<name>A0A067QDL0_9AGAM</name>
<dbReference type="PANTHER" id="PTHR31845">
    <property type="entry name" value="FINGER DOMAIN PROTEIN, PUTATIVE-RELATED"/>
    <property type="match status" value="1"/>
</dbReference>
<evidence type="ECO:0000256" key="2">
    <source>
        <dbReference type="ARBA" id="ARBA00022723"/>
    </source>
</evidence>
<dbReference type="OrthoDB" id="3163292at2759"/>
<evidence type="ECO:0000259" key="8">
    <source>
        <dbReference type="PROSITE" id="PS00463"/>
    </source>
</evidence>
<gene>
    <name evidence="9" type="ORF">JAAARDRAFT_124881</name>
</gene>
<dbReference type="SMART" id="SM00906">
    <property type="entry name" value="Fungal_trans"/>
    <property type="match status" value="1"/>
</dbReference>
<protein>
    <recommendedName>
        <fullName evidence="8">Zn(2)-C6 fungal-type domain-containing protein</fullName>
    </recommendedName>
</protein>
<dbReference type="STRING" id="933084.A0A067QDL0"/>
<evidence type="ECO:0000256" key="6">
    <source>
        <dbReference type="ARBA" id="ARBA00023242"/>
    </source>
</evidence>
<dbReference type="GO" id="GO:0000981">
    <property type="term" value="F:DNA-binding transcription factor activity, RNA polymerase II-specific"/>
    <property type="evidence" value="ECO:0007669"/>
    <property type="project" value="InterPro"/>
</dbReference>
<organism evidence="9 10">
    <name type="scientific">Jaapia argillacea MUCL 33604</name>
    <dbReference type="NCBI Taxonomy" id="933084"/>
    <lineage>
        <taxon>Eukaryota</taxon>
        <taxon>Fungi</taxon>
        <taxon>Dikarya</taxon>
        <taxon>Basidiomycota</taxon>
        <taxon>Agaricomycotina</taxon>
        <taxon>Agaricomycetes</taxon>
        <taxon>Agaricomycetidae</taxon>
        <taxon>Jaapiales</taxon>
        <taxon>Jaapiaceae</taxon>
        <taxon>Jaapia</taxon>
    </lineage>
</organism>
<keyword evidence="4" id="KW-0238">DNA-binding</keyword>
<dbReference type="Pfam" id="PF04082">
    <property type="entry name" value="Fungal_trans"/>
    <property type="match status" value="1"/>
</dbReference>
<dbReference type="HOGENOM" id="CLU_026652_0_0_1"/>
<dbReference type="CDD" id="cd12148">
    <property type="entry name" value="fungal_TF_MHR"/>
    <property type="match status" value="1"/>
</dbReference>
<evidence type="ECO:0000256" key="7">
    <source>
        <dbReference type="SAM" id="MobiDB-lite"/>
    </source>
</evidence>
<dbReference type="InterPro" id="IPR007219">
    <property type="entry name" value="XnlR_reg_dom"/>
</dbReference>
<dbReference type="Gene3D" id="4.10.240.10">
    <property type="entry name" value="Zn(2)-C6 fungal-type DNA-binding domain"/>
    <property type="match status" value="1"/>
</dbReference>
<dbReference type="CDD" id="cd00067">
    <property type="entry name" value="GAL4"/>
    <property type="match status" value="1"/>
</dbReference>
<keyword evidence="3" id="KW-0805">Transcription regulation</keyword>
<reference evidence="10" key="1">
    <citation type="journal article" date="2014" name="Proc. Natl. Acad. Sci. U.S.A.">
        <title>Extensive sampling of basidiomycete genomes demonstrates inadequacy of the white-rot/brown-rot paradigm for wood decay fungi.</title>
        <authorList>
            <person name="Riley R."/>
            <person name="Salamov A.A."/>
            <person name="Brown D.W."/>
            <person name="Nagy L.G."/>
            <person name="Floudas D."/>
            <person name="Held B.W."/>
            <person name="Levasseur A."/>
            <person name="Lombard V."/>
            <person name="Morin E."/>
            <person name="Otillar R."/>
            <person name="Lindquist E.A."/>
            <person name="Sun H."/>
            <person name="LaButti K.M."/>
            <person name="Schmutz J."/>
            <person name="Jabbour D."/>
            <person name="Luo H."/>
            <person name="Baker S.E."/>
            <person name="Pisabarro A.G."/>
            <person name="Walton J.D."/>
            <person name="Blanchette R.A."/>
            <person name="Henrissat B."/>
            <person name="Martin F."/>
            <person name="Cullen D."/>
            <person name="Hibbett D.S."/>
            <person name="Grigoriev I.V."/>
        </authorList>
    </citation>
    <scope>NUCLEOTIDE SEQUENCE [LARGE SCALE GENOMIC DNA]</scope>
    <source>
        <strain evidence="10">MUCL 33604</strain>
    </source>
</reference>
<feature type="domain" description="Zn(2)-C6 fungal-type" evidence="8">
    <location>
        <begin position="1"/>
        <end position="31"/>
    </location>
</feature>
<sequence>ACVHCKSLKVKCEPIPGQRICERCRNNGHKCLDRERKKRKAAPTQEELQQQSKSQDDRISELLGLLEAAKLHEKFRQRLSKDGRQMDGYCAEYLSESTEPIAVPSIIECNLFQHQEISELFKTFFLRVNSYFSILDPDLHTPERLINESPFLFTVICTTACRYYDGARDRHDVAMEFAEDAAGSALVDQRKDVDMCQAYLLMAVYPNPKKKWDQDTSWRLIGLAIRLAMELDLNQPPPPTIAERERLNRTRTWLNCFCVDASHATQYGKPPMVNLTDDFIACQSRNSWYKESPLNLLYDIHLCGYVDILLLMAKFRSIVGHSDLSQRIKNGLDIIAVATRFDGELEEMIDAWVRRYRDHESNRDEICRYRGNTTRLIAAYSRLVVLSLGFQYASETLSREHPIVTRCVEVAKTVIKIMTESLFRTPYLRYSMAAHFLYVAFAAAFLLNLMRPSLLHLIDTNQQSDIVALVSQLIEILGSEQVALDGRHTPALYSRFLSTLLAKHCPTFPPEQNGADGSPTNEFVPQYVADRQQTPPYTHSWPESFSNQLPAMDYVSTPPDEILGSDYPWITDFSLQNFVQYNNPFGDQPAEPMQTVASWEYPPFDSTAFEETVYSNFVYNPMQFNPDPLRT</sequence>
<feature type="non-terminal residue" evidence="9">
    <location>
        <position position="1"/>
    </location>
</feature>
<comment type="subcellular location">
    <subcellularLocation>
        <location evidence="1">Nucleus</location>
    </subcellularLocation>
</comment>
<dbReference type="Proteomes" id="UP000027265">
    <property type="component" value="Unassembled WGS sequence"/>
</dbReference>
<keyword evidence="10" id="KW-1185">Reference proteome</keyword>